<dbReference type="InterPro" id="IPR001763">
    <property type="entry name" value="Rhodanese-like_dom"/>
</dbReference>
<gene>
    <name evidence="2" type="ORF">CFH80_03290</name>
</gene>
<dbReference type="GO" id="GO:0016740">
    <property type="term" value="F:transferase activity"/>
    <property type="evidence" value="ECO:0007669"/>
    <property type="project" value="UniProtKB-KW"/>
</dbReference>
<dbReference type="Proteomes" id="UP000231638">
    <property type="component" value="Unassembled WGS sequence"/>
</dbReference>
<dbReference type="STRING" id="366522.GCA_001548055_00135"/>
<proteinExistence type="predicted"/>
<protein>
    <submittedName>
        <fullName evidence="2">Sulfurtransferase</fullName>
    </submittedName>
</protein>
<comment type="caution">
    <text evidence="2">The sequence shown here is derived from an EMBL/GenBank/DDBJ whole genome shotgun (WGS) entry which is preliminary data.</text>
</comment>
<keyword evidence="2" id="KW-0808">Transferase</keyword>
<evidence type="ECO:0000313" key="3">
    <source>
        <dbReference type="Proteomes" id="UP000231638"/>
    </source>
</evidence>
<dbReference type="CDD" id="cd00158">
    <property type="entry name" value="RHOD"/>
    <property type="match status" value="1"/>
</dbReference>
<reference evidence="2 3" key="1">
    <citation type="journal article" date="2017" name="Front. Microbiol.">
        <title>Comparative Genomic Analysis of the Class Epsilonproteobacteria and Proposed Reclassification to Epsilonbacteraeota (phyl. nov.).</title>
        <authorList>
            <person name="Waite D.W."/>
            <person name="Vanwonterghem I."/>
            <person name="Rinke C."/>
            <person name="Parks D.H."/>
            <person name="Zhang Y."/>
            <person name="Takai K."/>
            <person name="Sievert S.M."/>
            <person name="Simon J."/>
            <person name="Campbell B.J."/>
            <person name="Hanson T.E."/>
            <person name="Woyke T."/>
            <person name="Klotz M.G."/>
            <person name="Hugenholtz P."/>
        </authorList>
    </citation>
    <scope>NUCLEOTIDE SEQUENCE [LARGE SCALE GENOMIC DNA]</scope>
    <source>
        <strain evidence="2">UBA11420</strain>
    </source>
</reference>
<dbReference type="AlphaFoldDB" id="A0A2D3WJN4"/>
<dbReference type="PANTHER" id="PTHR43031:SF16">
    <property type="entry name" value="OXIDOREDUCTASE"/>
    <property type="match status" value="1"/>
</dbReference>
<dbReference type="InterPro" id="IPR050229">
    <property type="entry name" value="GlpE_sulfurtransferase"/>
</dbReference>
<organism evidence="2 3">
    <name type="scientific">Sulfurospirillum cavolei</name>
    <dbReference type="NCBI Taxonomy" id="366522"/>
    <lineage>
        <taxon>Bacteria</taxon>
        <taxon>Pseudomonadati</taxon>
        <taxon>Campylobacterota</taxon>
        <taxon>Epsilonproteobacteria</taxon>
        <taxon>Campylobacterales</taxon>
        <taxon>Sulfurospirillaceae</taxon>
        <taxon>Sulfurospirillum</taxon>
    </lineage>
</organism>
<accession>A0A2D3WJN4</accession>
<evidence type="ECO:0000259" key="1">
    <source>
        <dbReference type="PROSITE" id="PS50206"/>
    </source>
</evidence>
<sequence>MKKTMLILCAAVGLMYATEPKKIDFEAYLRSFDYQERETMKIKTPDMLVLVEEGKAILVDVRFPEEFEVWHMNFAKNIPLNELPQRLQELPKDKLIITACPHYDRSSMARLFLTLNGYNAKYLNDGLLKTADFLRGDNAKEFLEAYKATHTVTP</sequence>
<dbReference type="PANTHER" id="PTHR43031">
    <property type="entry name" value="FAD-DEPENDENT OXIDOREDUCTASE"/>
    <property type="match status" value="1"/>
</dbReference>
<dbReference type="Pfam" id="PF00581">
    <property type="entry name" value="Rhodanese"/>
    <property type="match status" value="1"/>
</dbReference>
<dbReference type="SMART" id="SM00450">
    <property type="entry name" value="RHOD"/>
    <property type="match status" value="1"/>
</dbReference>
<dbReference type="Gene3D" id="3.40.250.10">
    <property type="entry name" value="Rhodanese-like domain"/>
    <property type="match status" value="1"/>
</dbReference>
<dbReference type="SUPFAM" id="SSF52821">
    <property type="entry name" value="Rhodanese/Cell cycle control phosphatase"/>
    <property type="match status" value="1"/>
</dbReference>
<dbReference type="InterPro" id="IPR036873">
    <property type="entry name" value="Rhodanese-like_dom_sf"/>
</dbReference>
<name>A0A2D3WJN4_9BACT</name>
<dbReference type="PROSITE" id="PS50206">
    <property type="entry name" value="RHODANESE_3"/>
    <property type="match status" value="1"/>
</dbReference>
<dbReference type="EMBL" id="DLUG01000086">
    <property type="protein sequence ID" value="DAB36743.1"/>
    <property type="molecule type" value="Genomic_DNA"/>
</dbReference>
<feature type="domain" description="Rhodanese" evidence="1">
    <location>
        <begin position="52"/>
        <end position="139"/>
    </location>
</feature>
<evidence type="ECO:0000313" key="2">
    <source>
        <dbReference type="EMBL" id="DAB36743.1"/>
    </source>
</evidence>